<keyword evidence="4 7" id="KW-0239">DNA-directed DNA polymerase</keyword>
<dbReference type="Pfam" id="PF22587">
    <property type="entry name" value="DNApolII_insertion"/>
    <property type="match status" value="1"/>
</dbReference>
<dbReference type="PRINTS" id="PR00106">
    <property type="entry name" value="DNAPOLB"/>
</dbReference>
<feature type="domain" description="DNA polymerase II insertion" evidence="10">
    <location>
        <begin position="90"/>
        <end position="124"/>
    </location>
</feature>
<dbReference type="Gene3D" id="3.30.420.10">
    <property type="entry name" value="Ribonuclease H-like superfamily/Ribonuclease H"/>
    <property type="match status" value="1"/>
</dbReference>
<keyword evidence="12" id="KW-1185">Reference proteome</keyword>
<dbReference type="Pfam" id="PF03104">
    <property type="entry name" value="DNA_pol_B_exo1"/>
    <property type="match status" value="1"/>
</dbReference>
<evidence type="ECO:0000256" key="7">
    <source>
        <dbReference type="RuleBase" id="RU000442"/>
    </source>
</evidence>
<dbReference type="Gene3D" id="1.10.132.60">
    <property type="entry name" value="DNA polymerase family B, C-terminal domain"/>
    <property type="match status" value="1"/>
</dbReference>
<dbReference type="PANTHER" id="PTHR10322:SF23">
    <property type="entry name" value="DNA POLYMERASE DELTA CATALYTIC SUBUNIT"/>
    <property type="match status" value="1"/>
</dbReference>
<dbReference type="Gene3D" id="3.90.1600.10">
    <property type="entry name" value="Palm domain of DNA polymerase"/>
    <property type="match status" value="2"/>
</dbReference>
<proteinExistence type="inferred from homology"/>
<dbReference type="SMART" id="SM00486">
    <property type="entry name" value="POLBc"/>
    <property type="match status" value="1"/>
</dbReference>
<dbReference type="AlphaFoldDB" id="A0A430KRA9"/>
<evidence type="ECO:0000256" key="5">
    <source>
        <dbReference type="ARBA" id="ARBA00023125"/>
    </source>
</evidence>
<feature type="domain" description="DNA-directed DNA polymerase family B exonuclease" evidence="9">
    <location>
        <begin position="152"/>
        <end position="313"/>
    </location>
</feature>
<dbReference type="OrthoDB" id="5807460at2"/>
<gene>
    <name evidence="11" type="ORF">EH243_10050</name>
</gene>
<dbReference type="PROSITE" id="PS00116">
    <property type="entry name" value="DNA_POLYMERASE_B"/>
    <property type="match status" value="1"/>
</dbReference>
<dbReference type="GO" id="GO:0003887">
    <property type="term" value="F:DNA-directed DNA polymerase activity"/>
    <property type="evidence" value="ECO:0007669"/>
    <property type="project" value="UniProtKB-KW"/>
</dbReference>
<dbReference type="SUPFAM" id="SSF53098">
    <property type="entry name" value="Ribonuclease H-like"/>
    <property type="match status" value="1"/>
</dbReference>
<feature type="domain" description="DNA-directed DNA polymerase family B multifunctional" evidence="8">
    <location>
        <begin position="397"/>
        <end position="791"/>
    </location>
</feature>
<evidence type="ECO:0000256" key="3">
    <source>
        <dbReference type="ARBA" id="ARBA00022695"/>
    </source>
</evidence>
<evidence type="ECO:0000313" key="11">
    <source>
        <dbReference type="EMBL" id="RTE66049.1"/>
    </source>
</evidence>
<comment type="catalytic activity">
    <reaction evidence="6 7">
        <text>DNA(n) + a 2'-deoxyribonucleoside 5'-triphosphate = DNA(n+1) + diphosphate</text>
        <dbReference type="Rhea" id="RHEA:22508"/>
        <dbReference type="Rhea" id="RHEA-COMP:17339"/>
        <dbReference type="Rhea" id="RHEA-COMP:17340"/>
        <dbReference type="ChEBI" id="CHEBI:33019"/>
        <dbReference type="ChEBI" id="CHEBI:61560"/>
        <dbReference type="ChEBI" id="CHEBI:173112"/>
        <dbReference type="EC" id="2.7.7.7"/>
    </reaction>
</comment>
<dbReference type="Proteomes" id="UP000283087">
    <property type="component" value="Unassembled WGS sequence"/>
</dbReference>
<organism evidence="11 12">
    <name type="scientific">Amphritea opalescens</name>
    <dbReference type="NCBI Taxonomy" id="2490544"/>
    <lineage>
        <taxon>Bacteria</taxon>
        <taxon>Pseudomonadati</taxon>
        <taxon>Pseudomonadota</taxon>
        <taxon>Gammaproteobacteria</taxon>
        <taxon>Oceanospirillales</taxon>
        <taxon>Oceanospirillaceae</taxon>
        <taxon>Amphritea</taxon>
    </lineage>
</organism>
<evidence type="ECO:0000256" key="6">
    <source>
        <dbReference type="ARBA" id="ARBA00049244"/>
    </source>
</evidence>
<dbReference type="InterPro" id="IPR006133">
    <property type="entry name" value="DNA-dir_DNA_pol_B_exonuc"/>
</dbReference>
<evidence type="ECO:0000256" key="1">
    <source>
        <dbReference type="ARBA" id="ARBA00005755"/>
    </source>
</evidence>
<dbReference type="RefSeq" id="WP_126158557.1">
    <property type="nucleotide sequence ID" value="NZ_RQXW01000007.1"/>
</dbReference>
<dbReference type="InterPro" id="IPR012337">
    <property type="entry name" value="RNaseH-like_sf"/>
</dbReference>
<keyword evidence="5 7" id="KW-0238">DNA-binding</keyword>
<protein>
    <recommendedName>
        <fullName evidence="7">DNA polymerase</fullName>
        <ecNumber evidence="7">2.7.7.7</ecNumber>
    </recommendedName>
</protein>
<dbReference type="NCBIfam" id="NF004421">
    <property type="entry name" value="PRK05762.1-2"/>
    <property type="match status" value="1"/>
</dbReference>
<dbReference type="CDD" id="cd05784">
    <property type="entry name" value="DNA_polB_II_exo"/>
    <property type="match status" value="1"/>
</dbReference>
<keyword evidence="2 7" id="KW-0808">Transferase</keyword>
<sequence length="809" mass="92705">MPVHSPNQADQCSEASGFVLTRQQFDTPTGICFQFWLKSTEAFPVSVTAQEAVFFVLEEDVPRIKSLLEAKVIPALKKPLKSGAESSASAGWRLQSLPLKDLQQRPVYGLYSQSLAIYRQLIDLLQTYAIPMIEEDIRPVDRFLMERFIQDSARVRFSQQSAQLQPITYEAPLSMLSVDIETTMRADRIFSIGLYSDELSKVLIVGEGVNEPWLEYVNDERALLQAFVREVERCNPDIFIGWNVVGFDFRVLQERAKRLQVPLNLGRDGSRIQVIQSANGKWFCRIAGRVVLDGIDTLKGATYQFESFSLEYVSHQMLDRGKLLGHQMDEGLNRGEEIQQVYRTAPHRLAEYNLEDCKLVWDIFEKAQLLHYLVERSRLTGLPLDKVGGSAASFDNQYLPRLHRQGYVAPVYASGESQMGAPGGYVMESRPGLYHQVLVLDFKSLYPSIIRTFMVDPYALAEGTGTECSADDLVPGFNHAIFSRQRAILPEIIERLWQARDRAKAEKNAPLSQAIKIIMNSFYGVLGSDVCRFFDQRLSGSITLRGHEILTRTKEKIEEQFGYQVIYGDTDSVFVWLGDEFPQADAPAEGRKLEQFLNQWWQDEVQQRFGLPCHLELEYETHYRRFLMPTMRHSEKGTKKRYAGIRHFADGQEELIFKGLESVRSDWTPLARQVQRELYRLIFSDAPYVDYLKQIVAQMKAGQLDAELVYRKRLRRPLDDYSKNKPPHVQAALKARQQFSREGKTRVFSAGMFIEYLITVNGPEPLLFATSPIDYQHYLDRQLAPVADSILMFLDDSFEALHAPQIDLF</sequence>
<evidence type="ECO:0000313" key="12">
    <source>
        <dbReference type="Proteomes" id="UP000283087"/>
    </source>
</evidence>
<dbReference type="CDD" id="cd05537">
    <property type="entry name" value="POLBc_Pol_II"/>
    <property type="match status" value="1"/>
</dbReference>
<dbReference type="EC" id="2.7.7.7" evidence="7"/>
<evidence type="ECO:0000256" key="4">
    <source>
        <dbReference type="ARBA" id="ARBA00022932"/>
    </source>
</evidence>
<keyword evidence="7" id="KW-0235">DNA replication</keyword>
<dbReference type="GO" id="GO:0000166">
    <property type="term" value="F:nucleotide binding"/>
    <property type="evidence" value="ECO:0007669"/>
    <property type="project" value="InterPro"/>
</dbReference>
<reference evidence="11 12" key="1">
    <citation type="submission" date="2018-11" db="EMBL/GenBank/DDBJ databases">
        <title>The draft genome sequence of Amphritea opalescens ANRC-JH13T.</title>
        <authorList>
            <person name="Fang Z."/>
            <person name="Zhang Y."/>
            <person name="Han X."/>
        </authorList>
    </citation>
    <scope>NUCLEOTIDE SEQUENCE [LARGE SCALE GENOMIC DNA]</scope>
    <source>
        <strain evidence="11 12">ANRC-JH13</strain>
    </source>
</reference>
<dbReference type="InterPro" id="IPR023211">
    <property type="entry name" value="DNA_pol_palm_dom_sf"/>
</dbReference>
<dbReference type="SUPFAM" id="SSF56672">
    <property type="entry name" value="DNA/RNA polymerases"/>
    <property type="match status" value="1"/>
</dbReference>
<dbReference type="GO" id="GO:0003677">
    <property type="term" value="F:DNA binding"/>
    <property type="evidence" value="ECO:0007669"/>
    <property type="project" value="UniProtKB-KW"/>
</dbReference>
<dbReference type="Pfam" id="PF00136">
    <property type="entry name" value="DNA_pol_B"/>
    <property type="match status" value="1"/>
</dbReference>
<comment type="similarity">
    <text evidence="1 7">Belongs to the DNA polymerase type-B family.</text>
</comment>
<dbReference type="InterPro" id="IPR006134">
    <property type="entry name" value="DNA-dir_DNA_pol_B_multi_dom"/>
</dbReference>
<evidence type="ECO:0000259" key="8">
    <source>
        <dbReference type="Pfam" id="PF00136"/>
    </source>
</evidence>
<dbReference type="PANTHER" id="PTHR10322">
    <property type="entry name" value="DNA POLYMERASE CATALYTIC SUBUNIT"/>
    <property type="match status" value="1"/>
</dbReference>
<dbReference type="GO" id="GO:0009432">
    <property type="term" value="P:SOS response"/>
    <property type="evidence" value="ECO:0007669"/>
    <property type="project" value="TreeGrafter"/>
</dbReference>
<evidence type="ECO:0000259" key="9">
    <source>
        <dbReference type="Pfam" id="PF03104"/>
    </source>
</evidence>
<comment type="caution">
    <text evidence="11">The sequence shown here is derived from an EMBL/GenBank/DDBJ whole genome shotgun (WGS) entry which is preliminary data.</text>
</comment>
<dbReference type="InterPro" id="IPR043502">
    <property type="entry name" value="DNA/RNA_pol_sf"/>
</dbReference>
<accession>A0A430KRA9</accession>
<keyword evidence="3 7" id="KW-0548">Nucleotidyltransferase</keyword>
<evidence type="ECO:0000259" key="10">
    <source>
        <dbReference type="Pfam" id="PF22587"/>
    </source>
</evidence>
<dbReference type="InterPro" id="IPR042087">
    <property type="entry name" value="DNA_pol_B_thumb"/>
</dbReference>
<dbReference type="InterPro" id="IPR017964">
    <property type="entry name" value="DNA-dir_DNA_pol_B_CS"/>
</dbReference>
<dbReference type="GO" id="GO:0045004">
    <property type="term" value="P:DNA replication proofreading"/>
    <property type="evidence" value="ECO:0007669"/>
    <property type="project" value="TreeGrafter"/>
</dbReference>
<dbReference type="InterPro" id="IPR036397">
    <property type="entry name" value="RNaseH_sf"/>
</dbReference>
<name>A0A430KRA9_9GAMM</name>
<dbReference type="InterPro" id="IPR006172">
    <property type="entry name" value="DNA-dir_DNA_pol_B"/>
</dbReference>
<evidence type="ECO:0000256" key="2">
    <source>
        <dbReference type="ARBA" id="ARBA00022679"/>
    </source>
</evidence>
<dbReference type="FunFam" id="3.90.1600.10:FF:000030">
    <property type="entry name" value="DNA polymerase II"/>
    <property type="match status" value="1"/>
</dbReference>
<dbReference type="InterPro" id="IPR050240">
    <property type="entry name" value="DNA_pol_type-B"/>
</dbReference>
<dbReference type="InterPro" id="IPR055208">
    <property type="entry name" value="PolB_insertion"/>
</dbReference>
<dbReference type="EMBL" id="RQXW01000007">
    <property type="protein sequence ID" value="RTE66049.1"/>
    <property type="molecule type" value="Genomic_DNA"/>
</dbReference>
<dbReference type="GO" id="GO:0008296">
    <property type="term" value="F:3'-5'-DNA exonuclease activity"/>
    <property type="evidence" value="ECO:0007669"/>
    <property type="project" value="TreeGrafter"/>
</dbReference>
<dbReference type="Gene3D" id="3.30.70.2250">
    <property type="match status" value="1"/>
</dbReference>